<dbReference type="EMBL" id="LT598488">
    <property type="protein sequence ID" value="SCW01483.1"/>
    <property type="molecule type" value="Genomic_DNA"/>
</dbReference>
<comment type="similarity">
    <text evidence="8 9">Belongs to the TRAFAC class myosin-kinesin ATPase superfamily. Kinesin family.</text>
</comment>
<evidence type="ECO:0000256" key="10">
    <source>
        <dbReference type="SAM" id="Coils"/>
    </source>
</evidence>
<evidence type="ECO:0000256" key="1">
    <source>
        <dbReference type="ARBA" id="ARBA00004245"/>
    </source>
</evidence>
<dbReference type="STRING" id="4955.A0A1G4MCQ0"/>
<keyword evidence="3 9" id="KW-0493">Microtubule</keyword>
<dbReference type="InterPro" id="IPR027417">
    <property type="entry name" value="P-loop_NTPase"/>
</dbReference>
<dbReference type="AlphaFoldDB" id="A0A1G4MCQ0"/>
<dbReference type="GO" id="GO:0008569">
    <property type="term" value="F:minus-end-directed microtubule motor activity"/>
    <property type="evidence" value="ECO:0007669"/>
    <property type="project" value="TreeGrafter"/>
</dbReference>
<evidence type="ECO:0000313" key="13">
    <source>
        <dbReference type="EMBL" id="SCW01483.1"/>
    </source>
</evidence>
<keyword evidence="10" id="KW-0175">Coiled coil</keyword>
<dbReference type="InterPro" id="IPR036961">
    <property type="entry name" value="Kinesin_motor_dom_sf"/>
</dbReference>
<dbReference type="SUPFAM" id="SSF52540">
    <property type="entry name" value="P-loop containing nucleoside triphosphate hydrolases"/>
    <property type="match status" value="1"/>
</dbReference>
<dbReference type="PROSITE" id="PS50067">
    <property type="entry name" value="KINESIN_MOTOR_2"/>
    <property type="match status" value="1"/>
</dbReference>
<dbReference type="GO" id="GO:0072686">
    <property type="term" value="C:mitotic spindle"/>
    <property type="evidence" value="ECO:0007669"/>
    <property type="project" value="TreeGrafter"/>
</dbReference>
<feature type="compositionally biased region" description="Polar residues" evidence="11">
    <location>
        <begin position="184"/>
        <end position="205"/>
    </location>
</feature>
<name>A0A1G4MCQ0_LACFM</name>
<feature type="compositionally biased region" description="Polar residues" evidence="11">
    <location>
        <begin position="906"/>
        <end position="919"/>
    </location>
</feature>
<feature type="coiled-coil region" evidence="10">
    <location>
        <begin position="443"/>
        <end position="477"/>
    </location>
</feature>
<keyword evidence="2" id="KW-0963">Cytoplasm</keyword>
<dbReference type="InterPro" id="IPR019821">
    <property type="entry name" value="Kinesin_motor_CS"/>
</dbReference>
<reference evidence="14" key="1">
    <citation type="submission" date="2016-03" db="EMBL/GenBank/DDBJ databases">
        <authorList>
            <person name="Devillers H."/>
        </authorList>
    </citation>
    <scope>NUCLEOTIDE SEQUENCE [LARGE SCALE GENOMIC DNA]</scope>
</reference>
<feature type="region of interest" description="Disordered" evidence="11">
    <location>
        <begin position="184"/>
        <end position="217"/>
    </location>
</feature>
<comment type="subcellular location">
    <subcellularLocation>
        <location evidence="1">Cytoplasm</location>
        <location evidence="1">Cytoskeleton</location>
    </subcellularLocation>
</comment>
<evidence type="ECO:0000256" key="4">
    <source>
        <dbReference type="ARBA" id="ARBA00022741"/>
    </source>
</evidence>
<dbReference type="GO" id="GO:0007018">
    <property type="term" value="P:microtubule-based movement"/>
    <property type="evidence" value="ECO:0007669"/>
    <property type="project" value="InterPro"/>
</dbReference>
<gene>
    <name evidence="13" type="ORF">LAFE_0E00628G</name>
</gene>
<evidence type="ECO:0000313" key="14">
    <source>
        <dbReference type="Proteomes" id="UP000190831"/>
    </source>
</evidence>
<dbReference type="InterPro" id="IPR047149">
    <property type="entry name" value="KIF11-like"/>
</dbReference>
<dbReference type="SMART" id="SM00129">
    <property type="entry name" value="KISc"/>
    <property type="match status" value="1"/>
</dbReference>
<feature type="region of interest" description="Disordered" evidence="11">
    <location>
        <begin position="873"/>
        <end position="941"/>
    </location>
</feature>
<dbReference type="GO" id="GO:0005524">
    <property type="term" value="F:ATP binding"/>
    <property type="evidence" value="ECO:0007669"/>
    <property type="project" value="UniProtKB-UniRule"/>
</dbReference>
<evidence type="ECO:0000256" key="9">
    <source>
        <dbReference type="RuleBase" id="RU000394"/>
    </source>
</evidence>
<keyword evidence="14" id="KW-1185">Reference proteome</keyword>
<dbReference type="PANTHER" id="PTHR47970:SF12">
    <property type="entry name" value="KINESIN FAMILY MEMBER 11"/>
    <property type="match status" value="1"/>
</dbReference>
<sequence>MSDEEELNITVAIRCRGRNEKEIKAKSSVVVSVPDVMGSNEVSLNTTGDVGIAAQMNSKTYTVDKVFGPSADQQLIFKEIAEPLFHDFMKGYNCTVLVYGMTSTGKTYTMTGDERLYDGELSEAAGVIPRVLFKLFEELTKEDADHMVKCSFVELYNEELRDLLDEPQETTLLKKLRIFDSNSNLGSSRAGSRSNSPRSFDGSTSLKRKSKQQPLQKQVKHILQKSQQPADQNSAIYIQNLQEFHIMSAREGIGLLQRGLRHRQVASTKMNDVSSRSHTIFTIMLYKKCDGEAFRVSKMNLVDLAGSENINRSGAQNQRAKEAGSINQSLLTLGRVINSLADKSSHIPFRESKLTRLLQDSLGGNTKTALIATISPAKINSEETSSTLEYATKAKNIKNKPQLGSFVMKDVLVKNVTAELIKIKSDLLSTKSKDGIYMSQEHYRELTNDLENYKTEVQECKRELEKLASQNSLLLKDKKTSNELHELQRLKISKLGKSIEILYDKIDRQHKNEQELVNAVQRLMHAINIMQQSLRVYKDNGQKFQNEMEKVLRLKMDSFKNSLRNEIVQVKQNLTEESTNIDPNIENIVNELDVILESVQTSSIEICQKFIDGVLDQTPDHFETISKEVKNVSTIVNSYSVKLMSHLSSISEEYNHLKEYLNDHFFKNNFQEALDVHVDRTYHQLKITANGLIAKLQESMNDQLDENRNNMMKNLKNAASGVVTREMGLLEPVKKTWEASLENINQCDKLNHEFENDINTAVNGLHNDINNALKTTNIAVADVKKGMKKFEGISGNLRNNEALSSNIQEMRKKHVWLKDQIKQHTEYMNTAKFKLEEIDHSMKDILNIQSLSPKAENDDSVDLLLQQLKQKQLKPVGSTGKTPMRTSSWYNSGLNCREDAEDRSNKASPIKTSRSNSMAASPLKRTRQEDDHHVSKSPKIS</sequence>
<dbReference type="Gene3D" id="3.40.850.10">
    <property type="entry name" value="Kinesin motor domain"/>
    <property type="match status" value="1"/>
</dbReference>
<dbReference type="GO" id="GO:0000073">
    <property type="term" value="P:initial mitotic spindle pole body separation"/>
    <property type="evidence" value="ECO:0007669"/>
    <property type="project" value="TreeGrafter"/>
</dbReference>
<evidence type="ECO:0000256" key="3">
    <source>
        <dbReference type="ARBA" id="ARBA00022701"/>
    </source>
</evidence>
<dbReference type="GO" id="GO:0008017">
    <property type="term" value="F:microtubule binding"/>
    <property type="evidence" value="ECO:0007669"/>
    <property type="project" value="InterPro"/>
</dbReference>
<evidence type="ECO:0000256" key="8">
    <source>
        <dbReference type="PROSITE-ProRule" id="PRU00283"/>
    </source>
</evidence>
<evidence type="ECO:0000256" key="7">
    <source>
        <dbReference type="ARBA" id="ARBA00023212"/>
    </source>
</evidence>
<dbReference type="OrthoDB" id="3176171at2759"/>
<dbReference type="InterPro" id="IPR001752">
    <property type="entry name" value="Kinesin_motor_dom"/>
</dbReference>
<protein>
    <recommendedName>
        <fullName evidence="9">Kinesin-like protein</fullName>
    </recommendedName>
</protein>
<keyword evidence="4 8" id="KW-0547">Nucleotide-binding</keyword>
<dbReference type="Pfam" id="PF00225">
    <property type="entry name" value="Kinesin"/>
    <property type="match status" value="1"/>
</dbReference>
<dbReference type="PROSITE" id="PS00411">
    <property type="entry name" value="KINESIN_MOTOR_1"/>
    <property type="match status" value="1"/>
</dbReference>
<evidence type="ECO:0000256" key="6">
    <source>
        <dbReference type="ARBA" id="ARBA00023175"/>
    </source>
</evidence>
<dbReference type="GO" id="GO:0005634">
    <property type="term" value="C:nucleus"/>
    <property type="evidence" value="ECO:0007669"/>
    <property type="project" value="TreeGrafter"/>
</dbReference>
<feature type="binding site" evidence="8">
    <location>
        <begin position="100"/>
        <end position="107"/>
    </location>
    <ligand>
        <name>ATP</name>
        <dbReference type="ChEBI" id="CHEBI:30616"/>
    </ligand>
</feature>
<keyword evidence="7" id="KW-0206">Cytoskeleton</keyword>
<evidence type="ECO:0000256" key="2">
    <source>
        <dbReference type="ARBA" id="ARBA00022490"/>
    </source>
</evidence>
<proteinExistence type="inferred from homology"/>
<keyword evidence="5 8" id="KW-0067">ATP-binding</keyword>
<dbReference type="GO" id="GO:0005876">
    <property type="term" value="C:spindle microtubule"/>
    <property type="evidence" value="ECO:0007669"/>
    <property type="project" value="TreeGrafter"/>
</dbReference>
<feature type="compositionally biased region" description="Basic and acidic residues" evidence="11">
    <location>
        <begin position="896"/>
        <end position="905"/>
    </location>
</feature>
<evidence type="ECO:0000256" key="5">
    <source>
        <dbReference type="ARBA" id="ARBA00022840"/>
    </source>
</evidence>
<dbReference type="PRINTS" id="PR00380">
    <property type="entry name" value="KINESINHEAVY"/>
</dbReference>
<evidence type="ECO:0000256" key="11">
    <source>
        <dbReference type="SAM" id="MobiDB-lite"/>
    </source>
</evidence>
<dbReference type="PANTHER" id="PTHR47970">
    <property type="entry name" value="KINESIN-LIKE PROTEIN KIF11"/>
    <property type="match status" value="1"/>
</dbReference>
<dbReference type="Proteomes" id="UP000190831">
    <property type="component" value="Chromosome E"/>
</dbReference>
<evidence type="ECO:0000259" key="12">
    <source>
        <dbReference type="PROSITE" id="PS50067"/>
    </source>
</evidence>
<dbReference type="OMA" id="EVQECKR"/>
<organism evidence="13 14">
    <name type="scientific">Lachancea fermentati</name>
    <name type="common">Zygosaccharomyces fermentati</name>
    <dbReference type="NCBI Taxonomy" id="4955"/>
    <lineage>
        <taxon>Eukaryota</taxon>
        <taxon>Fungi</taxon>
        <taxon>Dikarya</taxon>
        <taxon>Ascomycota</taxon>
        <taxon>Saccharomycotina</taxon>
        <taxon>Saccharomycetes</taxon>
        <taxon>Saccharomycetales</taxon>
        <taxon>Saccharomycetaceae</taxon>
        <taxon>Lachancea</taxon>
    </lineage>
</organism>
<feature type="compositionally biased region" description="Polar residues" evidence="11">
    <location>
        <begin position="879"/>
        <end position="894"/>
    </location>
</feature>
<feature type="domain" description="Kinesin motor" evidence="12">
    <location>
        <begin position="8"/>
        <end position="397"/>
    </location>
</feature>
<dbReference type="GO" id="GO:0008574">
    <property type="term" value="F:plus-end-directed microtubule motor activity"/>
    <property type="evidence" value="ECO:0007669"/>
    <property type="project" value="TreeGrafter"/>
</dbReference>
<accession>A0A1G4MCQ0</accession>
<keyword evidence="6 8" id="KW-0505">Motor protein</keyword>